<name>A0A5C4T109_9BACL</name>
<sequence length="99" mass="11257">MGSPFLFEILAWNIHTPCTELTFDSQFYHSSMPISVPKTFDSCFFQALLNPYAQSGVSISQFTQSHLNLGLVKTAREQFLFGLERFADSAEAEKWLLTQ</sequence>
<keyword evidence="2" id="KW-1185">Reference proteome</keyword>
<accession>A0A5C4T109</accession>
<reference evidence="1 2" key="1">
    <citation type="submission" date="2019-05" db="EMBL/GenBank/DDBJ databases">
        <title>We sequenced the genome of Paenibacillus hemerocallicola KCTC 33185 for further insight into its adaptation and study the phylogeny of Paenibacillus.</title>
        <authorList>
            <person name="Narsing Rao M.P."/>
        </authorList>
    </citation>
    <scope>NUCLEOTIDE SEQUENCE [LARGE SCALE GENOMIC DNA]</scope>
    <source>
        <strain evidence="1 2">KCTC 33185</strain>
    </source>
</reference>
<gene>
    <name evidence="1" type="ORF">FE784_30350</name>
</gene>
<evidence type="ECO:0000313" key="1">
    <source>
        <dbReference type="EMBL" id="TNJ62470.1"/>
    </source>
</evidence>
<evidence type="ECO:0000313" key="2">
    <source>
        <dbReference type="Proteomes" id="UP000307943"/>
    </source>
</evidence>
<comment type="caution">
    <text evidence="1">The sequence shown here is derived from an EMBL/GenBank/DDBJ whole genome shotgun (WGS) entry which is preliminary data.</text>
</comment>
<organism evidence="1 2">
    <name type="scientific">Paenibacillus hemerocallicola</name>
    <dbReference type="NCBI Taxonomy" id="1172614"/>
    <lineage>
        <taxon>Bacteria</taxon>
        <taxon>Bacillati</taxon>
        <taxon>Bacillota</taxon>
        <taxon>Bacilli</taxon>
        <taxon>Bacillales</taxon>
        <taxon>Paenibacillaceae</taxon>
        <taxon>Paenibacillus</taxon>
    </lineage>
</organism>
<dbReference type="Proteomes" id="UP000307943">
    <property type="component" value="Unassembled WGS sequence"/>
</dbReference>
<dbReference type="RefSeq" id="WP_139606016.1">
    <property type="nucleotide sequence ID" value="NZ_VDCQ01000058.1"/>
</dbReference>
<proteinExistence type="predicted"/>
<dbReference type="AlphaFoldDB" id="A0A5C4T109"/>
<dbReference type="EMBL" id="VDCQ01000058">
    <property type="protein sequence ID" value="TNJ62470.1"/>
    <property type="molecule type" value="Genomic_DNA"/>
</dbReference>
<protein>
    <submittedName>
        <fullName evidence="1">Uncharacterized protein</fullName>
    </submittedName>
</protein>